<accession>A0A1V1NXW3</accession>
<keyword evidence="4" id="KW-0808">Transferase</keyword>
<keyword evidence="6" id="KW-0418">Kinase</keyword>
<dbReference type="InterPro" id="IPR044876">
    <property type="entry name" value="HRDC_dom_sf"/>
</dbReference>
<dbReference type="AlphaFoldDB" id="A0A1V1NXW3"/>
<dbReference type="InterPro" id="IPR003661">
    <property type="entry name" value="HisK_dim/P_dom"/>
</dbReference>
<comment type="caution">
    <text evidence="12">The sequence shown here is derived from an EMBL/GenBank/DDBJ whole genome shotgun (WGS) entry which is preliminary data.</text>
</comment>
<dbReference type="SUPFAM" id="SSF52172">
    <property type="entry name" value="CheY-like"/>
    <property type="match status" value="1"/>
</dbReference>
<dbReference type="PROSITE" id="PS50967">
    <property type="entry name" value="HRDC"/>
    <property type="match status" value="1"/>
</dbReference>
<dbReference type="Gene3D" id="1.10.150.80">
    <property type="entry name" value="HRDC domain"/>
    <property type="match status" value="1"/>
</dbReference>
<feature type="region of interest" description="Disordered" evidence="9">
    <location>
        <begin position="164"/>
        <end position="186"/>
    </location>
</feature>
<dbReference type="PANTHER" id="PTHR45339:SF1">
    <property type="entry name" value="HYBRID SIGNAL TRANSDUCTION HISTIDINE KINASE J"/>
    <property type="match status" value="1"/>
</dbReference>
<evidence type="ECO:0000313" key="13">
    <source>
        <dbReference type="Proteomes" id="UP000189670"/>
    </source>
</evidence>
<dbReference type="InterPro" id="IPR005467">
    <property type="entry name" value="His_kinase_dom"/>
</dbReference>
<evidence type="ECO:0000259" key="10">
    <source>
        <dbReference type="PROSITE" id="PS50109"/>
    </source>
</evidence>
<dbReference type="EC" id="2.7.13.3" evidence="2"/>
<dbReference type="FunFam" id="1.10.287.130:FF:000002">
    <property type="entry name" value="Two-component osmosensing histidine kinase"/>
    <property type="match status" value="1"/>
</dbReference>
<dbReference type="SUPFAM" id="SSF47819">
    <property type="entry name" value="HRDC-like"/>
    <property type="match status" value="1"/>
</dbReference>
<keyword evidence="5" id="KW-0547">Nucleotide-binding</keyword>
<sequence>MIKLFTIKFDRSLEKFDDSEFQAYIKDKDVLSVEDHFFICRETPYVLLIINCQFTDNTATADLTTVKPASRNRKSAVPSFLNESELPLYNHLKYWRNQYCKDQGIPPYIVCNNDQLGKMVQQRPNTLAGLSKIEGFGEVKAKIFGAVILSVLAKLNDNQPVQQLSVKESENNTEQQTIKTSSNESKQKKRKDLPIFIKWIEFVNHAGGVDYVNKPFNKDEFIARITTHLSLRNLQKSLAEKNIELRRAKDAAISANNAKSEFLANISHEIRNPMNAIIGMVDLALLHHIDENLRENLFTVKDSANHLLDIINDILDISKIEAGKIELEIIDFDIIDLIQSIIPLLFKYNKTNCI</sequence>
<dbReference type="Gene3D" id="1.10.287.130">
    <property type="match status" value="1"/>
</dbReference>
<evidence type="ECO:0000256" key="7">
    <source>
        <dbReference type="ARBA" id="ARBA00022840"/>
    </source>
</evidence>
<dbReference type="PROSITE" id="PS50109">
    <property type="entry name" value="HIS_KIN"/>
    <property type="match status" value="1"/>
</dbReference>
<dbReference type="SMART" id="SM00341">
    <property type="entry name" value="HRDC"/>
    <property type="match status" value="1"/>
</dbReference>
<dbReference type="GO" id="GO:0003676">
    <property type="term" value="F:nucleic acid binding"/>
    <property type="evidence" value="ECO:0007669"/>
    <property type="project" value="InterPro"/>
</dbReference>
<keyword evidence="3" id="KW-0597">Phosphoprotein</keyword>
<evidence type="ECO:0000256" key="9">
    <source>
        <dbReference type="SAM" id="MobiDB-lite"/>
    </source>
</evidence>
<evidence type="ECO:0000256" key="2">
    <source>
        <dbReference type="ARBA" id="ARBA00012438"/>
    </source>
</evidence>
<evidence type="ECO:0000256" key="1">
    <source>
        <dbReference type="ARBA" id="ARBA00000085"/>
    </source>
</evidence>
<dbReference type="InterPro" id="IPR002121">
    <property type="entry name" value="HRDC_dom"/>
</dbReference>
<feature type="domain" description="Histidine kinase" evidence="10">
    <location>
        <begin position="265"/>
        <end position="354"/>
    </location>
</feature>
<dbReference type="InterPro" id="IPR010997">
    <property type="entry name" value="HRDC-like_sf"/>
</dbReference>
<dbReference type="GO" id="GO:0000155">
    <property type="term" value="F:phosphorelay sensor kinase activity"/>
    <property type="evidence" value="ECO:0007669"/>
    <property type="project" value="InterPro"/>
</dbReference>
<dbReference type="SUPFAM" id="SSF47384">
    <property type="entry name" value="Homodimeric domain of signal transducing histidine kinase"/>
    <property type="match status" value="1"/>
</dbReference>
<name>A0A1V1NXW3_9BACT</name>
<comment type="catalytic activity">
    <reaction evidence="1">
        <text>ATP + protein L-histidine = ADP + protein N-phospho-L-histidine.</text>
        <dbReference type="EC" id="2.7.13.3"/>
    </reaction>
</comment>
<dbReference type="Pfam" id="PF00512">
    <property type="entry name" value="HisKA"/>
    <property type="match status" value="1"/>
</dbReference>
<dbReference type="EMBL" id="ATBP01001401">
    <property type="protein sequence ID" value="ETR67391.1"/>
    <property type="molecule type" value="Genomic_DNA"/>
</dbReference>
<organism evidence="12 13">
    <name type="scientific">Candidatus Magnetoglobus multicellularis str. Araruama</name>
    <dbReference type="NCBI Taxonomy" id="890399"/>
    <lineage>
        <taxon>Bacteria</taxon>
        <taxon>Pseudomonadati</taxon>
        <taxon>Thermodesulfobacteriota</taxon>
        <taxon>Desulfobacteria</taxon>
        <taxon>Desulfobacterales</taxon>
        <taxon>Desulfobacteraceae</taxon>
        <taxon>Candidatus Magnetoglobus</taxon>
    </lineage>
</organism>
<evidence type="ECO:0000313" key="12">
    <source>
        <dbReference type="EMBL" id="ETR67391.1"/>
    </source>
</evidence>
<evidence type="ECO:0000256" key="6">
    <source>
        <dbReference type="ARBA" id="ARBA00022777"/>
    </source>
</evidence>
<dbReference type="PANTHER" id="PTHR45339">
    <property type="entry name" value="HYBRID SIGNAL TRANSDUCTION HISTIDINE KINASE J"/>
    <property type="match status" value="1"/>
</dbReference>
<dbReference type="InterPro" id="IPR036097">
    <property type="entry name" value="HisK_dim/P_sf"/>
</dbReference>
<evidence type="ECO:0000259" key="11">
    <source>
        <dbReference type="PROSITE" id="PS50967"/>
    </source>
</evidence>
<protein>
    <recommendedName>
        <fullName evidence="2">histidine kinase</fullName>
        <ecNumber evidence="2">2.7.13.3</ecNumber>
    </recommendedName>
</protein>
<evidence type="ECO:0000256" key="3">
    <source>
        <dbReference type="ARBA" id="ARBA00022553"/>
    </source>
</evidence>
<dbReference type="Pfam" id="PF00570">
    <property type="entry name" value="HRDC"/>
    <property type="match status" value="1"/>
</dbReference>
<dbReference type="Proteomes" id="UP000189670">
    <property type="component" value="Unassembled WGS sequence"/>
</dbReference>
<keyword evidence="7" id="KW-0067">ATP-binding</keyword>
<reference evidence="13" key="1">
    <citation type="submission" date="2012-11" db="EMBL/GenBank/DDBJ databases">
        <authorList>
            <person name="Lucero-Rivera Y.E."/>
            <person name="Tovar-Ramirez D."/>
        </authorList>
    </citation>
    <scope>NUCLEOTIDE SEQUENCE [LARGE SCALE GENOMIC DNA]</scope>
    <source>
        <strain evidence="13">Araruama</strain>
    </source>
</reference>
<gene>
    <name evidence="12" type="ORF">OMM_05158</name>
</gene>
<dbReference type="GO" id="GO:0005524">
    <property type="term" value="F:ATP binding"/>
    <property type="evidence" value="ECO:0007669"/>
    <property type="project" value="UniProtKB-KW"/>
</dbReference>
<evidence type="ECO:0000256" key="5">
    <source>
        <dbReference type="ARBA" id="ARBA00022741"/>
    </source>
</evidence>
<dbReference type="Gene3D" id="6.10.250.690">
    <property type="match status" value="1"/>
</dbReference>
<evidence type="ECO:0000256" key="8">
    <source>
        <dbReference type="ARBA" id="ARBA00023012"/>
    </source>
</evidence>
<dbReference type="CDD" id="cd00082">
    <property type="entry name" value="HisKA"/>
    <property type="match status" value="1"/>
</dbReference>
<keyword evidence="8" id="KW-0902">Two-component regulatory system</keyword>
<evidence type="ECO:0000256" key="4">
    <source>
        <dbReference type="ARBA" id="ARBA00022679"/>
    </source>
</evidence>
<dbReference type="SMART" id="SM00388">
    <property type="entry name" value="HisKA"/>
    <property type="match status" value="1"/>
</dbReference>
<feature type="domain" description="HRDC" evidence="11">
    <location>
        <begin position="82"/>
        <end position="162"/>
    </location>
</feature>
<feature type="compositionally biased region" description="Polar residues" evidence="9">
    <location>
        <begin position="164"/>
        <end position="184"/>
    </location>
</feature>
<proteinExistence type="predicted"/>
<dbReference type="InterPro" id="IPR011006">
    <property type="entry name" value="CheY-like_superfamily"/>
</dbReference>